<dbReference type="GO" id="GO:0046872">
    <property type="term" value="F:metal ion binding"/>
    <property type="evidence" value="ECO:0007669"/>
    <property type="project" value="UniProtKB-KW"/>
</dbReference>
<dbReference type="Gene3D" id="1.10.287.810">
    <property type="entry name" value="Mitochondrial import inner membrane translocase subunit tim13 like domains"/>
    <property type="match status" value="1"/>
</dbReference>
<proteinExistence type="inferred from homology"/>
<keyword evidence="3" id="KW-0479">Metal-binding</keyword>
<comment type="function">
    <text evidence="11">Mitochondrial intermembrane chaperone that participates in the import and insertion of some multi-pass transmembrane proteins into the mitochondrial inner membrane. Also required for the transfer of beta-barrel precursors from the TOM complex to the sorting and assembly machinery (SAM complex) of the outer membrane. Acts as a chaperone-like protein that protects the hydrophobic precursors from aggregation and guide them through the mitochondrial intermembrane space.</text>
</comment>
<comment type="subunit">
    <text evidence="11">Heterohexamer.</text>
</comment>
<evidence type="ECO:0000256" key="2">
    <source>
        <dbReference type="ARBA" id="ARBA00022448"/>
    </source>
</evidence>
<evidence type="ECO:0000256" key="10">
    <source>
        <dbReference type="ARBA" id="ARBA00023157"/>
    </source>
</evidence>
<accession>A0AAD5M9H1</accession>
<comment type="similarity">
    <text evidence="1 11">Belongs to the small Tim family.</text>
</comment>
<evidence type="ECO:0000256" key="3">
    <source>
        <dbReference type="ARBA" id="ARBA00022723"/>
    </source>
</evidence>
<comment type="subcellular location">
    <subcellularLocation>
        <location evidence="11">Mitochondrion inner membrane</location>
        <topology evidence="11">Peripheral membrane protein</topology>
        <orientation evidence="11">Intermembrane side</orientation>
    </subcellularLocation>
</comment>
<dbReference type="InterPro" id="IPR004217">
    <property type="entry name" value="Tim10-like"/>
</dbReference>
<keyword evidence="6 11" id="KW-0653">Protein transport</keyword>
<keyword evidence="10 11" id="KW-1015">Disulfide bond</keyword>
<dbReference type="Pfam" id="PF02953">
    <property type="entry name" value="zf-Tim10_DDP"/>
    <property type="match status" value="1"/>
</dbReference>
<evidence type="ECO:0000313" key="13">
    <source>
        <dbReference type="EMBL" id="KAJ0399553.1"/>
    </source>
</evidence>
<dbReference type="SUPFAM" id="SSF144122">
    <property type="entry name" value="Tim10-like"/>
    <property type="match status" value="1"/>
</dbReference>
<dbReference type="AlphaFoldDB" id="A0AAD5M9H1"/>
<dbReference type="GO" id="GO:0045039">
    <property type="term" value="P:protein insertion into mitochondrial inner membrane"/>
    <property type="evidence" value="ECO:0007669"/>
    <property type="project" value="TreeGrafter"/>
</dbReference>
<dbReference type="Proteomes" id="UP001209570">
    <property type="component" value="Unassembled WGS sequence"/>
</dbReference>
<evidence type="ECO:0000256" key="8">
    <source>
        <dbReference type="ARBA" id="ARBA00023128"/>
    </source>
</evidence>
<organism evidence="13 14">
    <name type="scientific">Pythium insidiosum</name>
    <name type="common">Pythiosis disease agent</name>
    <dbReference type="NCBI Taxonomy" id="114742"/>
    <lineage>
        <taxon>Eukaryota</taxon>
        <taxon>Sar</taxon>
        <taxon>Stramenopiles</taxon>
        <taxon>Oomycota</taxon>
        <taxon>Peronosporomycetes</taxon>
        <taxon>Pythiales</taxon>
        <taxon>Pythiaceae</taxon>
        <taxon>Pythium</taxon>
    </lineage>
</organism>
<evidence type="ECO:0000313" key="14">
    <source>
        <dbReference type="Proteomes" id="UP001209570"/>
    </source>
</evidence>
<keyword evidence="11" id="KW-0143">Chaperone</keyword>
<feature type="domain" description="Tim10-like" evidence="12">
    <location>
        <begin position="22"/>
        <end position="84"/>
    </location>
</feature>
<evidence type="ECO:0000256" key="1">
    <source>
        <dbReference type="ARBA" id="ARBA00006720"/>
    </source>
</evidence>
<keyword evidence="4 11" id="KW-0999">Mitochondrion inner membrane</keyword>
<dbReference type="GO" id="GO:0005743">
    <property type="term" value="C:mitochondrial inner membrane"/>
    <property type="evidence" value="ECO:0007669"/>
    <property type="project" value="UniProtKB-SubCell"/>
</dbReference>
<keyword evidence="5" id="KW-0862">Zinc</keyword>
<dbReference type="InterPro" id="IPR035427">
    <property type="entry name" value="Tim10-like_dom_sf"/>
</dbReference>
<evidence type="ECO:0000256" key="4">
    <source>
        <dbReference type="ARBA" id="ARBA00022792"/>
    </source>
</evidence>
<evidence type="ECO:0000256" key="9">
    <source>
        <dbReference type="ARBA" id="ARBA00023136"/>
    </source>
</evidence>
<comment type="caution">
    <text evidence="13">The sequence shown here is derived from an EMBL/GenBank/DDBJ whole genome shotgun (WGS) entry which is preliminary data.</text>
</comment>
<evidence type="ECO:0000256" key="11">
    <source>
        <dbReference type="RuleBase" id="RU367043"/>
    </source>
</evidence>
<evidence type="ECO:0000256" key="7">
    <source>
        <dbReference type="ARBA" id="ARBA00023010"/>
    </source>
</evidence>
<dbReference type="FunFam" id="1.10.287.810:FF:000011">
    <property type="entry name" value="Mitochondrial regulator of splicing 5"/>
    <property type="match status" value="1"/>
</dbReference>
<evidence type="ECO:0000256" key="5">
    <source>
        <dbReference type="ARBA" id="ARBA00022833"/>
    </source>
</evidence>
<keyword evidence="9" id="KW-0472">Membrane</keyword>
<keyword evidence="8 11" id="KW-0496">Mitochondrion</keyword>
<evidence type="ECO:0000256" key="6">
    <source>
        <dbReference type="ARBA" id="ARBA00022927"/>
    </source>
</evidence>
<dbReference type="PANTHER" id="PTHR11038">
    <property type="entry name" value="MITOCHONDRIAL IMPORT INNER MEMBRANE TRANSLOCASE SUBUNIT TIM10"/>
    <property type="match status" value="1"/>
</dbReference>
<sequence length="99" mass="10991">MNFGGMMGGNAAAPQPSVQQNQLMMAKIEMQSYSDLFERLSRVCFKKCQFKYNDGQLNVGEMSCIDRCSGKYMQAYQALGVKMAQVEQEIVAQATAGMQ</sequence>
<reference evidence="13" key="1">
    <citation type="submission" date="2021-12" db="EMBL/GenBank/DDBJ databases">
        <title>Prjna785345.</title>
        <authorList>
            <person name="Rujirawat T."/>
            <person name="Krajaejun T."/>
        </authorList>
    </citation>
    <scope>NUCLEOTIDE SEQUENCE</scope>
    <source>
        <strain evidence="13">Pi057C3</strain>
    </source>
</reference>
<comment type="domain">
    <text evidence="11">The twin CX3C motif contains 4 conserved Cys residues that form 2 disulfide bonds in the mitochondrial intermembrane space.</text>
</comment>
<evidence type="ECO:0000259" key="12">
    <source>
        <dbReference type="Pfam" id="PF02953"/>
    </source>
</evidence>
<protein>
    <recommendedName>
        <fullName evidence="11">Mitochondrial import inner membrane translocase subunit</fullName>
    </recommendedName>
</protein>
<dbReference type="PANTHER" id="PTHR11038:SF16">
    <property type="entry name" value="MITOCHONDRIAL IMPORT INNER MEMBRANE TRANSLOCASE SUBUNIT TIM10"/>
    <property type="match status" value="1"/>
</dbReference>
<keyword evidence="7 11" id="KW-0811">Translocation</keyword>
<keyword evidence="14" id="KW-1185">Reference proteome</keyword>
<gene>
    <name evidence="13" type="ORF">P43SY_006099</name>
</gene>
<dbReference type="GO" id="GO:0015031">
    <property type="term" value="P:protein transport"/>
    <property type="evidence" value="ECO:0007669"/>
    <property type="project" value="UniProtKB-KW"/>
</dbReference>
<name>A0AAD5M9H1_PYTIN</name>
<keyword evidence="2 11" id="KW-0813">Transport</keyword>
<dbReference type="EMBL" id="JAKCXM010000179">
    <property type="protein sequence ID" value="KAJ0399553.1"/>
    <property type="molecule type" value="Genomic_DNA"/>
</dbReference>